<dbReference type="InterPro" id="IPR051393">
    <property type="entry name" value="ABC_transporter_permease"/>
</dbReference>
<feature type="transmembrane region" description="Helical" evidence="7">
    <location>
        <begin position="12"/>
        <end position="41"/>
    </location>
</feature>
<evidence type="ECO:0000313" key="9">
    <source>
        <dbReference type="EMBL" id="NOU76913.1"/>
    </source>
</evidence>
<dbReference type="EMBL" id="WHOA01000248">
    <property type="protein sequence ID" value="NOU76913.1"/>
    <property type="molecule type" value="Genomic_DNA"/>
</dbReference>
<proteinExistence type="inferred from homology"/>
<evidence type="ECO:0000256" key="6">
    <source>
        <dbReference type="ARBA" id="ARBA00023136"/>
    </source>
</evidence>
<keyword evidence="4 7" id="KW-0812">Transmembrane</keyword>
<comment type="similarity">
    <text evidence="7">Belongs to the binding-protein-dependent transport system permease family.</text>
</comment>
<feature type="transmembrane region" description="Helical" evidence="7">
    <location>
        <begin position="114"/>
        <end position="134"/>
    </location>
</feature>
<keyword evidence="3" id="KW-1003">Cell membrane</keyword>
<evidence type="ECO:0000256" key="1">
    <source>
        <dbReference type="ARBA" id="ARBA00004651"/>
    </source>
</evidence>
<dbReference type="PROSITE" id="PS50928">
    <property type="entry name" value="ABC_TM1"/>
    <property type="match status" value="1"/>
</dbReference>
<keyword evidence="2 7" id="KW-0813">Transport</keyword>
<keyword evidence="6 7" id="KW-0472">Membrane</keyword>
<keyword evidence="10" id="KW-1185">Reference proteome</keyword>
<dbReference type="SUPFAM" id="SSF161098">
    <property type="entry name" value="MetI-like"/>
    <property type="match status" value="1"/>
</dbReference>
<gene>
    <name evidence="9" type="ORF">GC098_37080</name>
</gene>
<evidence type="ECO:0000256" key="7">
    <source>
        <dbReference type="RuleBase" id="RU363032"/>
    </source>
</evidence>
<comment type="subcellular location">
    <subcellularLocation>
        <location evidence="1 7">Cell membrane</location>
        <topology evidence="1 7">Multi-pass membrane protein</topology>
    </subcellularLocation>
</comment>
<evidence type="ECO:0000259" key="8">
    <source>
        <dbReference type="PROSITE" id="PS50928"/>
    </source>
</evidence>
<dbReference type="Pfam" id="PF00528">
    <property type="entry name" value="BPD_transp_1"/>
    <property type="match status" value="1"/>
</dbReference>
<evidence type="ECO:0000256" key="4">
    <source>
        <dbReference type="ARBA" id="ARBA00022692"/>
    </source>
</evidence>
<dbReference type="PANTHER" id="PTHR30193:SF44">
    <property type="entry name" value="LACTOSE TRANSPORT SYSTEM PERMEASE PROTEIN LACF"/>
    <property type="match status" value="1"/>
</dbReference>
<feature type="transmembrane region" description="Helical" evidence="7">
    <location>
        <begin position="208"/>
        <end position="228"/>
    </location>
</feature>
<accession>A0ABX1YAD2</accession>
<organism evidence="9 10">
    <name type="scientific">Paenibacillus phytorum</name>
    <dbReference type="NCBI Taxonomy" id="2654977"/>
    <lineage>
        <taxon>Bacteria</taxon>
        <taxon>Bacillati</taxon>
        <taxon>Bacillota</taxon>
        <taxon>Bacilli</taxon>
        <taxon>Bacillales</taxon>
        <taxon>Paenibacillaceae</taxon>
        <taxon>Paenibacillus</taxon>
    </lineage>
</organism>
<dbReference type="PANTHER" id="PTHR30193">
    <property type="entry name" value="ABC TRANSPORTER PERMEASE PROTEIN"/>
    <property type="match status" value="1"/>
</dbReference>
<dbReference type="CDD" id="cd06261">
    <property type="entry name" value="TM_PBP2"/>
    <property type="match status" value="1"/>
</dbReference>
<keyword evidence="5 7" id="KW-1133">Transmembrane helix</keyword>
<dbReference type="InterPro" id="IPR035906">
    <property type="entry name" value="MetI-like_sf"/>
</dbReference>
<name>A0ABX1YAD2_9BACL</name>
<evidence type="ECO:0000256" key="3">
    <source>
        <dbReference type="ARBA" id="ARBA00022475"/>
    </source>
</evidence>
<dbReference type="Proteomes" id="UP000616779">
    <property type="component" value="Unassembled WGS sequence"/>
</dbReference>
<feature type="domain" description="ABC transmembrane type-1" evidence="8">
    <location>
        <begin position="74"/>
        <end position="288"/>
    </location>
</feature>
<protein>
    <submittedName>
        <fullName evidence="9">ABC transporter permease subunit</fullName>
    </submittedName>
</protein>
<dbReference type="InterPro" id="IPR000515">
    <property type="entry name" value="MetI-like"/>
</dbReference>
<comment type="caution">
    <text evidence="9">The sequence shown here is derived from an EMBL/GenBank/DDBJ whole genome shotgun (WGS) entry which is preliminary data.</text>
</comment>
<feature type="transmembrane region" description="Helical" evidence="7">
    <location>
        <begin position="78"/>
        <end position="102"/>
    </location>
</feature>
<evidence type="ECO:0000256" key="2">
    <source>
        <dbReference type="ARBA" id="ARBA00022448"/>
    </source>
</evidence>
<sequence length="300" mass="34501">MVTINKKRLKENFPLFIMFTPVLLFFVIFKYIPMLGLIIAFKDYNLYQGFLDSPWVGLKHFHYIFSNPDTVRIVKNTFVLSLTGILFGFPLPVILAILLNEVRRMWFKRSIQTLIYLPHFFSWVIISGFVFTIFNQETGIVNHVIERITGETYAFLYHNFSWWSIFIGSALWKETGFSAIIYLAAITSIDTSLYEAANLDGANKWKQIWHITIPGLASTMILILIISLGRVMEVGFDQVYVLRTPVATLSDVISTYIYRIGVQNSQFSLTTALGLFESCIGLILVLTANQIAKRYNQSLW</sequence>
<feature type="transmembrane region" description="Helical" evidence="7">
    <location>
        <begin position="267"/>
        <end position="288"/>
    </location>
</feature>
<reference evidence="9 10" key="1">
    <citation type="submission" date="2019-10" db="EMBL/GenBank/DDBJ databases">
        <title>Description of Paenibacillus terrestris sp. nov.</title>
        <authorList>
            <person name="Carlier A."/>
            <person name="Qi S."/>
        </authorList>
    </citation>
    <scope>NUCLEOTIDE SEQUENCE [LARGE SCALE GENOMIC DNA]</scope>
    <source>
        <strain evidence="9 10">LMG 31458</strain>
    </source>
</reference>
<evidence type="ECO:0000313" key="10">
    <source>
        <dbReference type="Proteomes" id="UP000616779"/>
    </source>
</evidence>
<dbReference type="Gene3D" id="1.10.3720.10">
    <property type="entry name" value="MetI-like"/>
    <property type="match status" value="1"/>
</dbReference>
<evidence type="ECO:0000256" key="5">
    <source>
        <dbReference type="ARBA" id="ARBA00022989"/>
    </source>
</evidence>